<keyword evidence="4 7" id="KW-0812">Transmembrane</keyword>
<dbReference type="EC" id="2.7.8.-" evidence="9"/>
<keyword evidence="6 7" id="KW-0472">Membrane</keyword>
<organism evidence="9 10">
    <name type="scientific">Anaerostipes hadrus</name>
    <dbReference type="NCBI Taxonomy" id="649756"/>
    <lineage>
        <taxon>Bacteria</taxon>
        <taxon>Bacillati</taxon>
        <taxon>Bacillota</taxon>
        <taxon>Clostridia</taxon>
        <taxon>Lachnospirales</taxon>
        <taxon>Lachnospiraceae</taxon>
        <taxon>Anaerostipes</taxon>
    </lineage>
</organism>
<dbReference type="AlphaFoldDB" id="A0AAQ3JJD6"/>
<gene>
    <name evidence="9" type="ORF">RBI15_02800</name>
</gene>
<dbReference type="Pfam" id="PF02397">
    <property type="entry name" value="Bac_transf"/>
    <property type="match status" value="1"/>
</dbReference>
<dbReference type="GO" id="GO:0016020">
    <property type="term" value="C:membrane"/>
    <property type="evidence" value="ECO:0007669"/>
    <property type="project" value="UniProtKB-SubCell"/>
</dbReference>
<evidence type="ECO:0000256" key="4">
    <source>
        <dbReference type="ARBA" id="ARBA00022692"/>
    </source>
</evidence>
<dbReference type="EMBL" id="CP132968">
    <property type="protein sequence ID" value="WMD17050.1"/>
    <property type="molecule type" value="Genomic_DNA"/>
</dbReference>
<evidence type="ECO:0000259" key="8">
    <source>
        <dbReference type="Pfam" id="PF02397"/>
    </source>
</evidence>
<evidence type="ECO:0000256" key="7">
    <source>
        <dbReference type="SAM" id="Phobius"/>
    </source>
</evidence>
<feature type="transmembrane region" description="Helical" evidence="7">
    <location>
        <begin position="12"/>
        <end position="28"/>
    </location>
</feature>
<comment type="similarity">
    <text evidence="2">Belongs to the bacterial sugar transferase family.</text>
</comment>
<proteinExistence type="inferred from homology"/>
<accession>A0AAQ3JJD6</accession>
<dbReference type="RefSeq" id="WP_306857490.1">
    <property type="nucleotide sequence ID" value="NZ_CP132968.1"/>
</dbReference>
<name>A0AAQ3JJD6_ANAHA</name>
<dbReference type="GeneID" id="92740299"/>
<feature type="transmembrane region" description="Helical" evidence="7">
    <location>
        <begin position="48"/>
        <end position="65"/>
    </location>
</feature>
<protein>
    <submittedName>
        <fullName evidence="9">Sugar transferase</fullName>
        <ecNumber evidence="9">2.7.8.-</ecNumber>
    </submittedName>
</protein>
<feature type="domain" description="Bacterial sugar transferase" evidence="8">
    <location>
        <begin position="281"/>
        <end position="469"/>
    </location>
</feature>
<dbReference type="GO" id="GO:0016780">
    <property type="term" value="F:phosphotransferase activity, for other substituted phosphate groups"/>
    <property type="evidence" value="ECO:0007669"/>
    <property type="project" value="TreeGrafter"/>
</dbReference>
<evidence type="ECO:0000313" key="9">
    <source>
        <dbReference type="EMBL" id="WMD17050.1"/>
    </source>
</evidence>
<evidence type="ECO:0000256" key="6">
    <source>
        <dbReference type="ARBA" id="ARBA00023136"/>
    </source>
</evidence>
<comment type="subcellular location">
    <subcellularLocation>
        <location evidence="1">Membrane</location>
        <topology evidence="1">Multi-pass membrane protein</topology>
    </subcellularLocation>
</comment>
<feature type="transmembrane region" description="Helical" evidence="7">
    <location>
        <begin position="283"/>
        <end position="307"/>
    </location>
</feature>
<keyword evidence="3 9" id="KW-0808">Transferase</keyword>
<dbReference type="InterPro" id="IPR003362">
    <property type="entry name" value="Bact_transf"/>
</dbReference>
<evidence type="ECO:0000256" key="2">
    <source>
        <dbReference type="ARBA" id="ARBA00006464"/>
    </source>
</evidence>
<dbReference type="NCBIfam" id="TIGR03025">
    <property type="entry name" value="EPS_sugtrans"/>
    <property type="match status" value="1"/>
</dbReference>
<dbReference type="PANTHER" id="PTHR30576:SF10">
    <property type="entry name" value="SLL5057 PROTEIN"/>
    <property type="match status" value="1"/>
</dbReference>
<sequence>MNIKQTQIQNLIIYIGDVIGISLGYLIMTHVRFEGYIFKLLNNDNRFFYRWLISIFVLTIVYFILNPNLHFFKRKLKEEIRNDLQTNILTATLMATIAYLINDARDYSRFVYLTTMVFSCCWMILSHTVYRWYILKYRQYNSVTRKMLIITTSDRVEKVVKNIIREKTWNLWVTGIVVIDKDLTGKKVMNIPIVANRNNMFRYAIREVVDEVFILVPEETENYQIQQLIQKFEEMGITVDININLYEIDVSSGTKYLNQVGNYPTVTFASKEIPLYMIAMKRLLDIIGAIVGLIITAVATIVIGPLIKLESPGPLFFSQKRVGRNGRIFKIYKFRSMYADAERRKKELMEQNEMNGLMFKMTDDPRITKIGKFIRKTSLDELPQFWNVLKGDMSLVGTRPPTVDEFQQYEWYHKRRLSMTPGLTGVWQVSGRSDITDFEEIVSMDVEYIKNWSLKRDIKIILKTIQVVLHSDGAR</sequence>
<evidence type="ECO:0000256" key="1">
    <source>
        <dbReference type="ARBA" id="ARBA00004141"/>
    </source>
</evidence>
<evidence type="ECO:0000256" key="3">
    <source>
        <dbReference type="ARBA" id="ARBA00022679"/>
    </source>
</evidence>
<dbReference type="InterPro" id="IPR017475">
    <property type="entry name" value="EPS_sugar_tfrase"/>
</dbReference>
<evidence type="ECO:0000256" key="5">
    <source>
        <dbReference type="ARBA" id="ARBA00022989"/>
    </source>
</evidence>
<dbReference type="Pfam" id="PF13727">
    <property type="entry name" value="CoA_binding_3"/>
    <property type="match status" value="1"/>
</dbReference>
<reference evidence="9" key="1">
    <citation type="submission" date="2023-08" db="EMBL/GenBank/DDBJ databases">
        <title>Complete Genome Sequences of butyrate producing Anaerostipes hadrus strains BA1 and GIF7 isolated from the terminal ileum of a healthy lean male.</title>
        <authorList>
            <person name="Low A."/>
            <person name="Sheludchenko M."/>
            <person name="Cheng H.E."/>
            <person name="Koh X.Q."/>
            <person name="Lee J."/>
        </authorList>
    </citation>
    <scope>NUCLEOTIDE SEQUENCE</scope>
    <source>
        <strain evidence="9">BA1</strain>
    </source>
</reference>
<evidence type="ECO:0000313" key="10">
    <source>
        <dbReference type="Proteomes" id="UP001243496"/>
    </source>
</evidence>
<dbReference type="Proteomes" id="UP001243496">
    <property type="component" value="Chromosome"/>
</dbReference>
<feature type="transmembrane region" description="Helical" evidence="7">
    <location>
        <begin position="86"/>
        <end position="104"/>
    </location>
</feature>
<keyword evidence="5 7" id="KW-1133">Transmembrane helix</keyword>
<dbReference type="Gene3D" id="3.40.50.720">
    <property type="entry name" value="NAD(P)-binding Rossmann-like Domain"/>
    <property type="match status" value="1"/>
</dbReference>
<feature type="transmembrane region" description="Helical" evidence="7">
    <location>
        <begin position="110"/>
        <end position="130"/>
    </location>
</feature>
<dbReference type="PANTHER" id="PTHR30576">
    <property type="entry name" value="COLANIC BIOSYNTHESIS UDP-GLUCOSE LIPID CARRIER TRANSFERASE"/>
    <property type="match status" value="1"/>
</dbReference>